<reference evidence="3" key="2">
    <citation type="submission" date="2006-03" db="EMBL/GenBank/DDBJ databases">
        <title>The genome sequence of the Plasmodium falciparum HB3.</title>
        <authorList>
            <consortium name="The Broad Institute Genome Sequencing Platform"/>
            <person name="Birren B."/>
            <person name="Lander E."/>
            <person name="Galagan J."/>
            <person name="Nusbaum C."/>
            <person name="Devon K."/>
            <person name="Henn M."/>
            <person name="Jaffe D."/>
            <person name="Butler J."/>
            <person name="Alvarez P."/>
            <person name="Gnerre S."/>
            <person name="Grabherr M."/>
            <person name="Kleber M."/>
            <person name="Mauceli E."/>
            <person name="Brockman W."/>
            <person name="MacCallum I.A."/>
            <person name="Rounsley S."/>
            <person name="Young S."/>
            <person name="LaButti K."/>
            <person name="Pushparaj V."/>
            <person name="DeCaprio D."/>
            <person name="Crawford M."/>
            <person name="Koehrsen M."/>
            <person name="Engels R."/>
            <person name="Montgomery P."/>
            <person name="Pearson M."/>
            <person name="Howarth C."/>
            <person name="Larson L."/>
            <person name="Luoma S."/>
            <person name="White J."/>
            <person name="Kodira C."/>
            <person name="Zeng Q."/>
            <person name="Oleary S."/>
            <person name="Yandava C."/>
            <person name="Alvarado L."/>
            <person name="Wirth D."/>
            <person name="Volkman S."/>
            <person name="Hartl D."/>
        </authorList>
    </citation>
    <scope>NUCLEOTIDE SEQUENCE [LARGE SCALE GENOMIC DNA]</scope>
</reference>
<dbReference type="AlphaFoldDB" id="A0A0L7K843"/>
<dbReference type="Gene3D" id="3.90.830.10">
    <property type="entry name" value="Syntaxin Binding Protein 1, Chain A, domain 2"/>
    <property type="match status" value="1"/>
</dbReference>
<reference evidence="2 3" key="1">
    <citation type="submission" date="2006-03" db="EMBL/GenBank/DDBJ databases">
        <title>Annotation of Plasmodium falciparum HB3.</title>
        <authorList>
            <consortium name="The Broad Institute Genome Sequencing Platform"/>
            <person name="Volkman S.K."/>
            <person name="Neafsey D.E."/>
            <person name="Dash A.P."/>
            <person name="Chitnis C.E."/>
            <person name="Hartl D.L."/>
            <person name="Young S.K."/>
            <person name="Zeng Q."/>
            <person name="Koehrsen M."/>
            <person name="Alvarado L."/>
            <person name="Berlin A."/>
            <person name="Borenstein D."/>
            <person name="Chapman S.B."/>
            <person name="Chen Z."/>
            <person name="Engels R."/>
            <person name="Freedman E."/>
            <person name="Gellesch M."/>
            <person name="Goldberg J."/>
            <person name="Griggs A."/>
            <person name="Gujja S."/>
            <person name="Heilman E.R."/>
            <person name="Heiman D.I."/>
            <person name="Howarth C."/>
            <person name="Jen D."/>
            <person name="Larson L."/>
            <person name="Mehta T."/>
            <person name="Neiman D."/>
            <person name="Park D."/>
            <person name="Pearson M."/>
            <person name="Roberts A."/>
            <person name="Saif S."/>
            <person name="Shea T."/>
            <person name="Shenoy N."/>
            <person name="Sisk P."/>
            <person name="Stolte C."/>
            <person name="Sykes S."/>
            <person name="Walk T."/>
            <person name="White J."/>
            <person name="Yandava C."/>
            <person name="Haas B."/>
            <person name="Henn M.R."/>
            <person name="Nusbaum C."/>
            <person name="Birren B."/>
        </authorList>
    </citation>
    <scope>NUCLEOTIDE SEQUENCE [LARGE SCALE GENOMIC DNA]</scope>
    <source>
        <strain evidence="2">HB3</strain>
    </source>
</reference>
<organism evidence="2 3">
    <name type="scientific">Plasmodium falciparum (isolate HB3)</name>
    <dbReference type="NCBI Taxonomy" id="137071"/>
    <lineage>
        <taxon>Eukaryota</taxon>
        <taxon>Sar</taxon>
        <taxon>Alveolata</taxon>
        <taxon>Apicomplexa</taxon>
        <taxon>Aconoidasida</taxon>
        <taxon>Haemosporida</taxon>
        <taxon>Plasmodiidae</taxon>
        <taxon>Plasmodium</taxon>
        <taxon>Plasmodium (Laverania)</taxon>
    </lineage>
</organism>
<dbReference type="KEGG" id="pfh:PFHG_01329"/>
<dbReference type="Gene3D" id="3.40.50.2060">
    <property type="match status" value="1"/>
</dbReference>
<dbReference type="PANTHER" id="PTHR11679">
    <property type="entry name" value="VESICLE PROTEIN SORTING-ASSOCIATED"/>
    <property type="match status" value="1"/>
</dbReference>
<accession>A0A0L7K843</accession>
<dbReference type="InterPro" id="IPR043127">
    <property type="entry name" value="Sec-1-like_dom3a"/>
</dbReference>
<dbReference type="EMBL" id="CH671939">
    <property type="protein sequence ID" value="KOB59568.1"/>
    <property type="molecule type" value="Genomic_DNA"/>
</dbReference>
<dbReference type="Gene3D" id="3.40.50.1910">
    <property type="match status" value="1"/>
</dbReference>
<sequence length="682" mass="79118">MPQILSVSHNIKFIKYYARMSLNIQEQQKNSAISMLNLNEYQENGNNRGNILYYSHDKIWKILIYDKEGQNILAPLLKVGNLRHHGVTLNMNIQRERNSIPEVNAVYLIDNNKENIDKVIEDMVKNMYGSYYINFLSYVSQENFEYFASECVKNNIVSYISRITDRYIKFISLSSSTFSLNIPYCFKILHETNDELIKDVINKITEGLISFLVTLGVVPIIRVSSNSSNPSKMIAQKLHEKIYELLNMRYTNNYVFNSKNIQRPLLILADRQIDLSVMIQHAWTYQALIHDVFDIKLNKITIQAVNCNNNNMNNINSINNINASYFNKKDTNNCVIKSYDIDTNDTFFKNNCHKPFPDVANNISECLNSYNEKMKNINKNEHTNNANNANFINHSSNNNNNNITGGLMNAMNILPEMTEHKRLLDMHTNILTELIKEIKERELDKFYENEFDFECLNDKSCIQYMNNILNSSKGNPMDKYRAFLCLYLAKKKNINIQTIDTFINQLKNLQVDTSSIQFIKQLDKYKSMNININVTNNNTTTLNHSNSTTFKQQLNTYSNIFIDKGYNILQGAKNLLPKRREIKITKLVETLLENKPSSLNDQFMYIDPKTPPNSNNNDKIFIKQENIKECIIFLIGGGNYIEVSALNDLEDKLNKKIIYGTTDFVRPENFVQELNQIGASLM</sequence>
<gene>
    <name evidence="2" type="ORF">PFHG_01329</name>
</gene>
<evidence type="ECO:0000256" key="1">
    <source>
        <dbReference type="ARBA" id="ARBA00009884"/>
    </source>
</evidence>
<dbReference type="Gene3D" id="1.25.40.60">
    <property type="match status" value="1"/>
</dbReference>
<dbReference type="InterPro" id="IPR027482">
    <property type="entry name" value="Sec1-like_dom2"/>
</dbReference>
<dbReference type="InterPro" id="IPR043154">
    <property type="entry name" value="Sec-1-like_dom1"/>
</dbReference>
<dbReference type="OMA" id="VNDLRAW"/>
<comment type="similarity">
    <text evidence="1">Belongs to the STXBP/unc-18/SEC1 family.</text>
</comment>
<protein>
    <recommendedName>
        <fullName evidence="4">Sec1 family protein</fullName>
    </recommendedName>
</protein>
<dbReference type="GO" id="GO:0016192">
    <property type="term" value="P:vesicle-mediated transport"/>
    <property type="evidence" value="ECO:0007669"/>
    <property type="project" value="InterPro"/>
</dbReference>
<dbReference type="OrthoDB" id="10251230at2759"/>
<evidence type="ECO:0000313" key="3">
    <source>
        <dbReference type="Proteomes" id="UP000054289"/>
    </source>
</evidence>
<proteinExistence type="inferred from homology"/>
<dbReference type="InterPro" id="IPR036045">
    <property type="entry name" value="Sec1-like_sf"/>
</dbReference>
<dbReference type="Proteomes" id="UP000054289">
    <property type="component" value="Unassembled WGS sequence"/>
</dbReference>
<dbReference type="PIRSF" id="PIRSF005715">
    <property type="entry name" value="VPS45_Sec1"/>
    <property type="match status" value="1"/>
</dbReference>
<dbReference type="InterPro" id="IPR001619">
    <property type="entry name" value="Sec1-like"/>
</dbReference>
<evidence type="ECO:0008006" key="4">
    <source>
        <dbReference type="Google" id="ProtNLM"/>
    </source>
</evidence>
<name>A0A0L7K843_PLAFX</name>
<dbReference type="Pfam" id="PF00995">
    <property type="entry name" value="Sec1"/>
    <property type="match status" value="1"/>
</dbReference>
<dbReference type="SUPFAM" id="SSF56815">
    <property type="entry name" value="Sec1/munc18-like (SM) proteins"/>
    <property type="match status" value="1"/>
</dbReference>
<evidence type="ECO:0000313" key="2">
    <source>
        <dbReference type="EMBL" id="KOB59568.1"/>
    </source>
</evidence>